<sequence length="910" mass="92995">MSRALLALLFVAALSGCPPSSSAPCVTDTECPEGRCRFGGCGPVCLDDTECPAGHACTAGACQERAECVASTDCAQGFTCSAGRCLCDADTACAANQVCRQGRCEAQARCTGNADCPSGQRCEVTQGACLPVCTTAASCAPGVDPQVANVLFVCQDGTCVRRCINDASCGGQGLLCEAGLCERADCATRADCPEGQYCTSATAGRCREYRVCQSRAECPENTDCRAFDASACPPGFDCARAICQELPRCLIDTDCTAPAYCQQGYCQPSTACPTGGPCPAGLLCVAQRCVPGGCRGHADCPASQACTDGACRSAPDASEISALAITPRAAVLAVGGEVRLSLVAFTFSGESFPLAMGSFSVVDASGAPSDAATVTPSGVVTAAAPGTVRIRAGVSNPGVTPVEAALTLLPAVTEGRRVVVVDATTGRPLSGVEVLGCDAPPASAPCPAPVTVTTDASGAALFPSFAGTTASFSAASPELRSDDYPRYDRVSVAATGARDVLLPLGENPVHGAAGFNAGIQFSEVHSSGPVWLGFSVLSAGDVPELDLTTLLGETFFFTVPGLPQPVPAPGSAVAYVASGLGSPMELKGRSLGLGQPGRRAAVAFAGRTELTLAASLGSTDLLAYTGAMDYALQAFATIPLRPRVPDTSDLDADGLCSDASRCAQGSEDLPDYFTLPGFSFRPRREQLRRTEVVLPRLPSGLDTAIASAVELSAEAGIVPLGFASRTGGAPAPDGTRPLEPLLLRSGAPYGGVELGTPGVWVFATQVAQARGDTTGRLLRGSPLPTRVQVPPFLPLPVASYDRTQRAFTPAAERWTALSQAGAELARITFTGPRSRHVVLLPLVSGQSPLRLPAAPPGVGEDPATQQSATGEVVAMDLSAGITWDGALDLPGANLLGLSLYLDAYSRARSW</sequence>
<dbReference type="EMBL" id="JAXIVS010000005">
    <property type="protein sequence ID" value="MDY7227938.1"/>
    <property type="molecule type" value="Genomic_DNA"/>
</dbReference>
<evidence type="ECO:0000256" key="1">
    <source>
        <dbReference type="SAM" id="SignalP"/>
    </source>
</evidence>
<protein>
    <recommendedName>
        <fullName evidence="4">BIG2 domain-containing protein</fullName>
    </recommendedName>
</protein>
<organism evidence="2 3">
    <name type="scientific">Hyalangium rubrum</name>
    <dbReference type="NCBI Taxonomy" id="3103134"/>
    <lineage>
        <taxon>Bacteria</taxon>
        <taxon>Pseudomonadati</taxon>
        <taxon>Myxococcota</taxon>
        <taxon>Myxococcia</taxon>
        <taxon>Myxococcales</taxon>
        <taxon>Cystobacterineae</taxon>
        <taxon>Archangiaceae</taxon>
        <taxon>Hyalangium</taxon>
    </lineage>
</organism>
<reference evidence="2 3" key="1">
    <citation type="submission" date="2023-12" db="EMBL/GenBank/DDBJ databases">
        <title>the genome sequence of Hyalangium sp. s54d21.</title>
        <authorList>
            <person name="Zhang X."/>
        </authorList>
    </citation>
    <scope>NUCLEOTIDE SEQUENCE [LARGE SCALE GENOMIC DNA]</scope>
    <source>
        <strain evidence="3">s54d21</strain>
    </source>
</reference>
<dbReference type="Proteomes" id="UP001291309">
    <property type="component" value="Unassembled WGS sequence"/>
</dbReference>
<proteinExistence type="predicted"/>
<dbReference type="PROSITE" id="PS51257">
    <property type="entry name" value="PROKAR_LIPOPROTEIN"/>
    <property type="match status" value="1"/>
</dbReference>
<feature type="signal peptide" evidence="1">
    <location>
        <begin position="1"/>
        <end position="23"/>
    </location>
</feature>
<gene>
    <name evidence="2" type="ORF">SYV04_16090</name>
</gene>
<keyword evidence="1" id="KW-0732">Signal</keyword>
<feature type="chain" id="PRO_5046236751" description="BIG2 domain-containing protein" evidence="1">
    <location>
        <begin position="24"/>
        <end position="910"/>
    </location>
</feature>
<dbReference type="RefSeq" id="WP_321546667.1">
    <property type="nucleotide sequence ID" value="NZ_JAXIVS010000005.1"/>
</dbReference>
<comment type="caution">
    <text evidence="2">The sequence shown here is derived from an EMBL/GenBank/DDBJ whole genome shotgun (WGS) entry which is preliminary data.</text>
</comment>
<keyword evidence="3" id="KW-1185">Reference proteome</keyword>
<name>A0ABU5H541_9BACT</name>
<accession>A0ABU5H541</accession>
<evidence type="ECO:0000313" key="3">
    <source>
        <dbReference type="Proteomes" id="UP001291309"/>
    </source>
</evidence>
<evidence type="ECO:0008006" key="4">
    <source>
        <dbReference type="Google" id="ProtNLM"/>
    </source>
</evidence>
<evidence type="ECO:0000313" key="2">
    <source>
        <dbReference type="EMBL" id="MDY7227938.1"/>
    </source>
</evidence>